<name>A0A6A6AED5_9PLEO</name>
<evidence type="ECO:0000313" key="1">
    <source>
        <dbReference type="EMBL" id="KAF2129465.1"/>
    </source>
</evidence>
<dbReference type="RefSeq" id="XP_033523854.1">
    <property type="nucleotide sequence ID" value="XM_033662501.1"/>
</dbReference>
<evidence type="ECO:0000313" key="2">
    <source>
        <dbReference type="Proteomes" id="UP000799771"/>
    </source>
</evidence>
<dbReference type="GeneID" id="54402933"/>
<accession>A0A6A6AED5</accession>
<reference evidence="1" key="1">
    <citation type="journal article" date="2020" name="Stud. Mycol.">
        <title>101 Dothideomycetes genomes: a test case for predicting lifestyles and emergence of pathogens.</title>
        <authorList>
            <person name="Haridas S."/>
            <person name="Albert R."/>
            <person name="Binder M."/>
            <person name="Bloem J."/>
            <person name="Labutti K."/>
            <person name="Salamov A."/>
            <person name="Andreopoulos B."/>
            <person name="Baker S."/>
            <person name="Barry K."/>
            <person name="Bills G."/>
            <person name="Bluhm B."/>
            <person name="Cannon C."/>
            <person name="Castanera R."/>
            <person name="Culley D."/>
            <person name="Daum C."/>
            <person name="Ezra D."/>
            <person name="Gonzalez J."/>
            <person name="Henrissat B."/>
            <person name="Kuo A."/>
            <person name="Liang C."/>
            <person name="Lipzen A."/>
            <person name="Lutzoni F."/>
            <person name="Magnuson J."/>
            <person name="Mondo S."/>
            <person name="Nolan M."/>
            <person name="Ohm R."/>
            <person name="Pangilinan J."/>
            <person name="Park H.-J."/>
            <person name="Ramirez L."/>
            <person name="Alfaro M."/>
            <person name="Sun H."/>
            <person name="Tritt A."/>
            <person name="Yoshinaga Y."/>
            <person name="Zwiers L.-H."/>
            <person name="Turgeon B."/>
            <person name="Goodwin S."/>
            <person name="Spatafora J."/>
            <person name="Crous P."/>
            <person name="Grigoriev I."/>
        </authorList>
    </citation>
    <scope>NUCLEOTIDE SEQUENCE</scope>
    <source>
        <strain evidence="1">CBS 119687</strain>
    </source>
</reference>
<gene>
    <name evidence="1" type="ORF">P153DRAFT_20255</name>
</gene>
<keyword evidence="2" id="KW-1185">Reference proteome</keyword>
<dbReference type="EMBL" id="ML977506">
    <property type="protein sequence ID" value="KAF2129465.1"/>
    <property type="molecule type" value="Genomic_DNA"/>
</dbReference>
<sequence length="717" mass="81452">MIQDLDNNIPREMLELFRSRPNTLHNPITWELIAKWQDSNPFIGYRFQSSASRFPYYFQTLGNATAEMYDRIGGDPLQRHPCKPAHRCASSPETDMKTVFAGWRKADSYKRKATQEVRVREESVIQMSKQLSGLVVEPGGGSFMKIQFHLNGQPPNPTIHTREPKRKEIKNYANATKEGVALVAREILLSHPSVIRCMPVCLNQLYSTSSISDFQSVQQALPPHFCLWIEFDNNAHTLLPVALNILGTRSRPLLTSRSSPNNDPTRFQWDYRNAELGPELQTFFDGLPLLQVTDAVLLQPFSSLISESNHDHTNASYWDVDTFAPRVFAESWYLLPCLKHTTRVLSPSLGLGIRTSTIWTSRHKELARFTNAFKLVEEIRHLSCSVTWVQQPTEAFQLINLKHVALHLPQHVRQIPLKQYEYVNGEQACILCYECTSPKAQGSNFCTEHNLRLVQIAQSAAFNITCLETPLGRNIKYSLPEDPTKAVLVKDILRRLRGTDDKHIWACDFEGICLRGPNAAFHSEIGIINCENPSIYHEGMIAYPGYDSIQAIVSEIQEKEGMVFKSGVSNTAGLENRLKNSYNGNNTHGMTPSQHQKAFKDIGFMEDEAILIHWGGDKLDITGIGRILRKEEAAFPTMDDVQLRCQTINLLQLFRWCVGLNQPFSLSIVWCALCLIKATTMYADVHGIWHTVMWDSAATRQLWSTWLVGMSTLLFRT</sequence>
<dbReference type="OrthoDB" id="10672295at2759"/>
<proteinExistence type="predicted"/>
<dbReference type="Proteomes" id="UP000799771">
    <property type="component" value="Unassembled WGS sequence"/>
</dbReference>
<protein>
    <submittedName>
        <fullName evidence="1">Uncharacterized protein</fullName>
    </submittedName>
</protein>
<organism evidence="1 2">
    <name type="scientific">Dothidotthia symphoricarpi CBS 119687</name>
    <dbReference type="NCBI Taxonomy" id="1392245"/>
    <lineage>
        <taxon>Eukaryota</taxon>
        <taxon>Fungi</taxon>
        <taxon>Dikarya</taxon>
        <taxon>Ascomycota</taxon>
        <taxon>Pezizomycotina</taxon>
        <taxon>Dothideomycetes</taxon>
        <taxon>Pleosporomycetidae</taxon>
        <taxon>Pleosporales</taxon>
        <taxon>Dothidotthiaceae</taxon>
        <taxon>Dothidotthia</taxon>
    </lineage>
</organism>
<dbReference type="AlphaFoldDB" id="A0A6A6AED5"/>